<sequence>MAGGDAFSAAQRHEIDKAIRDAETMCRFEFSVYVGASDGETRPFAERLHAALVAPARSVLVMVDPAARIVEVVTGTEARRVLDDAEVRLAVMSMETAFAAGDLVGGIKRGVLQLAEHARRPTMLHAEQTP</sequence>
<gene>
    <name evidence="1" type="ORF">H9L09_02855</name>
</gene>
<protein>
    <submittedName>
        <fullName evidence="1">DUF5130 family protein</fullName>
    </submittedName>
</protein>
<name>A0A7G9RCT6_9ACTN</name>
<keyword evidence="2" id="KW-1185">Reference proteome</keyword>
<reference evidence="1 2" key="1">
    <citation type="submission" date="2020-08" db="EMBL/GenBank/DDBJ databases">
        <title>Genome sequence of Nocardioides mesophilus KACC 16243T.</title>
        <authorList>
            <person name="Hyun D.-W."/>
            <person name="Bae J.-W."/>
        </authorList>
    </citation>
    <scope>NUCLEOTIDE SEQUENCE [LARGE SCALE GENOMIC DNA]</scope>
    <source>
        <strain evidence="1 2">KACC 16243</strain>
    </source>
</reference>
<dbReference type="InterPro" id="IPR033437">
    <property type="entry name" value="DUF5130"/>
</dbReference>
<accession>A0A7G9RCT6</accession>
<evidence type="ECO:0000313" key="1">
    <source>
        <dbReference type="EMBL" id="QNN53411.1"/>
    </source>
</evidence>
<dbReference type="EMBL" id="CP060713">
    <property type="protein sequence ID" value="QNN53411.1"/>
    <property type="molecule type" value="Genomic_DNA"/>
</dbReference>
<proteinExistence type="predicted"/>
<dbReference type="Gene3D" id="3.10.310.50">
    <property type="match status" value="1"/>
</dbReference>
<dbReference type="RefSeq" id="WP_187579253.1">
    <property type="nucleotide sequence ID" value="NZ_CP060713.1"/>
</dbReference>
<organism evidence="1 2">
    <name type="scientific">Nocardioides mesophilus</name>
    <dbReference type="NCBI Taxonomy" id="433659"/>
    <lineage>
        <taxon>Bacteria</taxon>
        <taxon>Bacillati</taxon>
        <taxon>Actinomycetota</taxon>
        <taxon>Actinomycetes</taxon>
        <taxon>Propionibacteriales</taxon>
        <taxon>Nocardioidaceae</taxon>
        <taxon>Nocardioides</taxon>
    </lineage>
</organism>
<dbReference type="Pfam" id="PF17174">
    <property type="entry name" value="DUF5130"/>
    <property type="match status" value="1"/>
</dbReference>
<evidence type="ECO:0000313" key="2">
    <source>
        <dbReference type="Proteomes" id="UP000515947"/>
    </source>
</evidence>
<dbReference type="Proteomes" id="UP000515947">
    <property type="component" value="Chromosome"/>
</dbReference>
<dbReference type="KEGG" id="nmes:H9L09_02855"/>
<dbReference type="AlphaFoldDB" id="A0A7G9RCT6"/>